<dbReference type="InterPro" id="IPR039494">
    <property type="entry name" value="F8A"/>
</dbReference>
<dbReference type="PANTHER" id="PTHR16797:SF4">
    <property type="entry name" value="40-KDA HUNTINGTIN-ASSOCIATED PROTEIN"/>
    <property type="match status" value="1"/>
</dbReference>
<evidence type="ECO:0000313" key="1">
    <source>
        <dbReference type="EMBL" id="CAB3371437.1"/>
    </source>
</evidence>
<evidence type="ECO:0008006" key="3">
    <source>
        <dbReference type="Google" id="ProtNLM"/>
    </source>
</evidence>
<organism evidence="1 2">
    <name type="scientific">Cloeon dipterum</name>
    <dbReference type="NCBI Taxonomy" id="197152"/>
    <lineage>
        <taxon>Eukaryota</taxon>
        <taxon>Metazoa</taxon>
        <taxon>Ecdysozoa</taxon>
        <taxon>Arthropoda</taxon>
        <taxon>Hexapoda</taxon>
        <taxon>Insecta</taxon>
        <taxon>Pterygota</taxon>
        <taxon>Palaeoptera</taxon>
        <taxon>Ephemeroptera</taxon>
        <taxon>Pisciforma</taxon>
        <taxon>Baetidae</taxon>
        <taxon>Cloeon</taxon>
    </lineage>
</organism>
<dbReference type="GO" id="GO:0099518">
    <property type="term" value="P:vesicle cytoskeletal trafficking"/>
    <property type="evidence" value="ECO:0007669"/>
    <property type="project" value="TreeGrafter"/>
</dbReference>
<protein>
    <recommendedName>
        <fullName evidence="3">Factor VIII intron 22 protein</fullName>
    </recommendedName>
</protein>
<keyword evidence="2" id="KW-1185">Reference proteome</keyword>
<dbReference type="AlphaFoldDB" id="A0A8S1CQB7"/>
<dbReference type="OrthoDB" id="10249246at2759"/>
<gene>
    <name evidence="1" type="ORF">CLODIP_2_CD04651</name>
</gene>
<dbReference type="Proteomes" id="UP000494165">
    <property type="component" value="Unassembled WGS sequence"/>
</dbReference>
<proteinExistence type="predicted"/>
<accession>A0A8S1CQB7</accession>
<sequence>MADTSGRDFLSQYRNINGKLKKRFLRKPNVAEASELYGALVTQLENENQLDYAGFCCLSVAKCEQSLAHLPGETAALIRASRLFLQAEKNIYKLGCPSFEENLQAAIGCYGKAATLLVEQRQPSLAAGLCLELGDALSQLGHTLEATTQYQRAAELQAGSPADQAHALGLEASCKIKLGDYDGALHIFSDMAALAETGGSYGVLCDIRHRCEVTRVLLLMILQPTPQKLTPELGTLLEKYAWAENNSQSGILSEELFLLLQSMVMACQSKDVDALHLLESDLQELLSPEQMDLMHVLIRCMVSKI</sequence>
<dbReference type="InterPro" id="IPR011990">
    <property type="entry name" value="TPR-like_helical_dom_sf"/>
</dbReference>
<reference evidence="1 2" key="1">
    <citation type="submission" date="2020-04" db="EMBL/GenBank/DDBJ databases">
        <authorList>
            <person name="Alioto T."/>
            <person name="Alioto T."/>
            <person name="Gomez Garrido J."/>
        </authorList>
    </citation>
    <scope>NUCLEOTIDE SEQUENCE [LARGE SCALE GENOMIC DNA]</scope>
</reference>
<dbReference type="Pfam" id="PF14938">
    <property type="entry name" value="SNAP"/>
    <property type="match status" value="1"/>
</dbReference>
<dbReference type="GO" id="GO:0005769">
    <property type="term" value="C:early endosome"/>
    <property type="evidence" value="ECO:0007669"/>
    <property type="project" value="TreeGrafter"/>
</dbReference>
<dbReference type="Gene3D" id="1.25.40.10">
    <property type="entry name" value="Tetratricopeptide repeat domain"/>
    <property type="match status" value="1"/>
</dbReference>
<evidence type="ECO:0000313" key="2">
    <source>
        <dbReference type="Proteomes" id="UP000494165"/>
    </source>
</evidence>
<dbReference type="EMBL" id="CADEPI010000061">
    <property type="protein sequence ID" value="CAB3371437.1"/>
    <property type="molecule type" value="Genomic_DNA"/>
</dbReference>
<name>A0A8S1CQB7_9INSE</name>
<dbReference type="PANTHER" id="PTHR16797">
    <property type="entry name" value="FACTOR VIII-ASSOCIATED GENE 1"/>
    <property type="match status" value="1"/>
</dbReference>
<dbReference type="SUPFAM" id="SSF48452">
    <property type="entry name" value="TPR-like"/>
    <property type="match status" value="1"/>
</dbReference>
<comment type="caution">
    <text evidence="1">The sequence shown here is derived from an EMBL/GenBank/DDBJ whole genome shotgun (WGS) entry which is preliminary data.</text>
</comment>